<dbReference type="Pfam" id="PF00266">
    <property type="entry name" value="Aminotran_5"/>
    <property type="match status" value="1"/>
</dbReference>
<protein>
    <recommendedName>
        <fullName evidence="3">cysteine desulfurase</fullName>
        <ecNumber evidence="3">2.8.1.7</ecNumber>
    </recommendedName>
</protein>
<evidence type="ECO:0000256" key="3">
    <source>
        <dbReference type="ARBA" id="ARBA00012239"/>
    </source>
</evidence>
<evidence type="ECO:0000256" key="6">
    <source>
        <dbReference type="ARBA" id="ARBA00022898"/>
    </source>
</evidence>
<evidence type="ECO:0000313" key="11">
    <source>
        <dbReference type="EMBL" id="CAK0909084.1"/>
    </source>
</evidence>
<accession>A0ABN9Y9J6</accession>
<evidence type="ECO:0000259" key="10">
    <source>
        <dbReference type="Pfam" id="PF00266"/>
    </source>
</evidence>
<keyword evidence="5" id="KW-0479">Metal-binding</keyword>
<evidence type="ECO:0000313" key="12">
    <source>
        <dbReference type="Proteomes" id="UP001189429"/>
    </source>
</evidence>
<evidence type="ECO:0000256" key="5">
    <source>
        <dbReference type="ARBA" id="ARBA00022723"/>
    </source>
</evidence>
<dbReference type="EC" id="2.8.1.7" evidence="3"/>
<dbReference type="EMBL" id="CAUYUJ010022126">
    <property type="protein sequence ID" value="CAK0909084.1"/>
    <property type="molecule type" value="Genomic_DNA"/>
</dbReference>
<keyword evidence="12" id="KW-1185">Reference proteome</keyword>
<keyword evidence="4" id="KW-0808">Transferase</keyword>
<gene>
    <name evidence="11" type="ORF">PCOR1329_LOCUS83590</name>
</gene>
<dbReference type="Gene3D" id="3.90.1150.10">
    <property type="entry name" value="Aspartate Aminotransferase, domain 1"/>
    <property type="match status" value="1"/>
</dbReference>
<proteinExistence type="inferred from homology"/>
<dbReference type="InterPro" id="IPR015424">
    <property type="entry name" value="PyrdxlP-dep_Trfase"/>
</dbReference>
<organism evidence="11 12">
    <name type="scientific">Prorocentrum cordatum</name>
    <dbReference type="NCBI Taxonomy" id="2364126"/>
    <lineage>
        <taxon>Eukaryota</taxon>
        <taxon>Sar</taxon>
        <taxon>Alveolata</taxon>
        <taxon>Dinophyceae</taxon>
        <taxon>Prorocentrales</taxon>
        <taxon>Prorocentraceae</taxon>
        <taxon>Prorocentrum</taxon>
    </lineage>
</organism>
<dbReference type="Gene3D" id="3.40.640.10">
    <property type="entry name" value="Type I PLP-dependent aspartate aminotransferase-like (Major domain)"/>
    <property type="match status" value="1"/>
</dbReference>
<dbReference type="PIRSF" id="PIRSF005572">
    <property type="entry name" value="NifS"/>
    <property type="match status" value="1"/>
</dbReference>
<dbReference type="PANTHER" id="PTHR11601">
    <property type="entry name" value="CYSTEINE DESULFURYLASE FAMILY MEMBER"/>
    <property type="match status" value="1"/>
</dbReference>
<reference evidence="11" key="1">
    <citation type="submission" date="2023-10" db="EMBL/GenBank/DDBJ databases">
        <authorList>
            <person name="Chen Y."/>
            <person name="Shah S."/>
            <person name="Dougan E. K."/>
            <person name="Thang M."/>
            <person name="Chan C."/>
        </authorList>
    </citation>
    <scope>NUCLEOTIDE SEQUENCE [LARGE SCALE GENOMIC DNA]</scope>
</reference>
<dbReference type="PANTHER" id="PTHR11601:SF34">
    <property type="entry name" value="CYSTEINE DESULFURASE"/>
    <property type="match status" value="1"/>
</dbReference>
<keyword evidence="6" id="KW-0663">Pyridoxal phosphate</keyword>
<evidence type="ECO:0000256" key="1">
    <source>
        <dbReference type="ARBA" id="ARBA00001933"/>
    </source>
</evidence>
<keyword evidence="7" id="KW-0408">Iron</keyword>
<keyword evidence="8" id="KW-0411">Iron-sulfur</keyword>
<feature type="domain" description="Aminotransferase class V" evidence="10">
    <location>
        <begin position="2"/>
        <end position="266"/>
    </location>
</feature>
<dbReference type="InterPro" id="IPR015422">
    <property type="entry name" value="PyrdxlP-dep_Trfase_small"/>
</dbReference>
<comment type="cofactor">
    <cofactor evidence="1 9">
        <name>pyridoxal 5'-phosphate</name>
        <dbReference type="ChEBI" id="CHEBI:597326"/>
    </cofactor>
</comment>
<evidence type="ECO:0000256" key="9">
    <source>
        <dbReference type="RuleBase" id="RU004504"/>
    </source>
</evidence>
<comment type="caution">
    <text evidence="11">The sequence shown here is derived from an EMBL/GenBank/DDBJ whole genome shotgun (WGS) entry which is preliminary data.</text>
</comment>
<sequence>MSNGTETINHALKGLVELGQKDGRNHIITQATEHVAVLETCKALEARGCTVTYLPVDGQGLVSPDAVEQAITARTVCVSIMHSNNETGTLLPIKEITARVRKAPHRVFVHCDASQSLGKLPVSVEELGVDLLTVAGHKLYAPKGIGALYRRSTVPDLPLLLHGAAQEAGRRASTENVVHSVALGKACEVAKRDLDKVRPQLTRLRDRLHEQLRERLGERAGLMRLNGPVDARLPNTLNVSFHQVEANTLLSEIGDEVAASAGAACHSDDVHVSHVLEAMGVPVDWAMGTCPSASARAPPMPRWTKPPR</sequence>
<evidence type="ECO:0000256" key="8">
    <source>
        <dbReference type="ARBA" id="ARBA00023014"/>
    </source>
</evidence>
<dbReference type="InterPro" id="IPR020578">
    <property type="entry name" value="Aminotrans_V_PyrdxlP_BS"/>
</dbReference>
<evidence type="ECO:0000256" key="4">
    <source>
        <dbReference type="ARBA" id="ARBA00022679"/>
    </source>
</evidence>
<dbReference type="Proteomes" id="UP001189429">
    <property type="component" value="Unassembled WGS sequence"/>
</dbReference>
<comment type="similarity">
    <text evidence="2">Belongs to the class-V pyridoxal-phosphate-dependent aminotransferase family. NifS/IscS subfamily.</text>
</comment>
<dbReference type="PROSITE" id="PS00595">
    <property type="entry name" value="AA_TRANSFER_CLASS_5"/>
    <property type="match status" value="1"/>
</dbReference>
<dbReference type="InterPro" id="IPR016454">
    <property type="entry name" value="Cysteine_dSase"/>
</dbReference>
<name>A0ABN9Y9J6_9DINO</name>
<dbReference type="InterPro" id="IPR015421">
    <property type="entry name" value="PyrdxlP-dep_Trfase_major"/>
</dbReference>
<dbReference type="SUPFAM" id="SSF53383">
    <property type="entry name" value="PLP-dependent transferases"/>
    <property type="match status" value="1"/>
</dbReference>
<dbReference type="InterPro" id="IPR000192">
    <property type="entry name" value="Aminotrans_V_dom"/>
</dbReference>
<evidence type="ECO:0000256" key="2">
    <source>
        <dbReference type="ARBA" id="ARBA00006490"/>
    </source>
</evidence>
<evidence type="ECO:0000256" key="7">
    <source>
        <dbReference type="ARBA" id="ARBA00023004"/>
    </source>
</evidence>